<name>A0ABQ4ZQ24_9ASTR</name>
<proteinExistence type="predicted"/>
<dbReference type="Proteomes" id="UP001151760">
    <property type="component" value="Unassembled WGS sequence"/>
</dbReference>
<gene>
    <name evidence="2" type="ORF">Tco_0774062</name>
</gene>
<sequence length="452" mass="51045">MGSMPDETMPNLAWSPQNYDDDDIDRVIGGVGSGLLWKQKGNMVQVHSEGTTDYATGSFKDFQLYESGIITPWVMPEWKSKAYQTSSNALYSVYYKNEAFTKIASTPNPNKDAVVSSRKQMVGKFAKTRSQTRRQMADASSSLHMSLVSDPDPEPGYDDESETVEEYAPSEALSDSDSDEEIVSPRKNQIMTRSQTRGNSTTRGLNVGSTLRFKLVMWEENNSLSCTVKNLFSRCCLREIRVRDGKNYFKLDPVFVHLYGIRSSGKSTSMWFDKWTGLCPIRSMLSVRDIVRSGFTLTYSVRDLISNGSWSWPPNWHHRFPLLVSISIPNVHNDLDDVVDVGPSTDLNLLSCPMCGMVPDSHSHLSLSALFLLRFGCRSEVLLLHHISYGINISRLFKKKSSTVPQIIEVITIIVRLKLVTFKFKKVYTRAWILLDSWKIPSSSIVLEGISR</sequence>
<organism evidence="2 3">
    <name type="scientific">Tanacetum coccineum</name>
    <dbReference type="NCBI Taxonomy" id="301880"/>
    <lineage>
        <taxon>Eukaryota</taxon>
        <taxon>Viridiplantae</taxon>
        <taxon>Streptophyta</taxon>
        <taxon>Embryophyta</taxon>
        <taxon>Tracheophyta</taxon>
        <taxon>Spermatophyta</taxon>
        <taxon>Magnoliopsida</taxon>
        <taxon>eudicotyledons</taxon>
        <taxon>Gunneridae</taxon>
        <taxon>Pentapetalae</taxon>
        <taxon>asterids</taxon>
        <taxon>campanulids</taxon>
        <taxon>Asterales</taxon>
        <taxon>Asteraceae</taxon>
        <taxon>Asteroideae</taxon>
        <taxon>Anthemideae</taxon>
        <taxon>Anthemidinae</taxon>
        <taxon>Tanacetum</taxon>
    </lineage>
</organism>
<feature type="compositionally biased region" description="Acidic residues" evidence="1">
    <location>
        <begin position="151"/>
        <end position="165"/>
    </location>
</feature>
<evidence type="ECO:0000313" key="2">
    <source>
        <dbReference type="EMBL" id="GJS91426.1"/>
    </source>
</evidence>
<reference evidence="2" key="2">
    <citation type="submission" date="2022-01" db="EMBL/GenBank/DDBJ databases">
        <authorList>
            <person name="Yamashiro T."/>
            <person name="Shiraishi A."/>
            <person name="Satake H."/>
            <person name="Nakayama K."/>
        </authorList>
    </citation>
    <scope>NUCLEOTIDE SEQUENCE</scope>
</reference>
<evidence type="ECO:0000256" key="1">
    <source>
        <dbReference type="SAM" id="MobiDB-lite"/>
    </source>
</evidence>
<reference evidence="2" key="1">
    <citation type="journal article" date="2022" name="Int. J. Mol. Sci.">
        <title>Draft Genome of Tanacetum Coccineum: Genomic Comparison of Closely Related Tanacetum-Family Plants.</title>
        <authorList>
            <person name="Yamashiro T."/>
            <person name="Shiraishi A."/>
            <person name="Nakayama K."/>
            <person name="Satake H."/>
        </authorList>
    </citation>
    <scope>NUCLEOTIDE SEQUENCE</scope>
</reference>
<accession>A0ABQ4ZQ24</accession>
<keyword evidence="3" id="KW-1185">Reference proteome</keyword>
<evidence type="ECO:0000313" key="3">
    <source>
        <dbReference type="Proteomes" id="UP001151760"/>
    </source>
</evidence>
<feature type="region of interest" description="Disordered" evidence="1">
    <location>
        <begin position="122"/>
        <end position="203"/>
    </location>
</feature>
<feature type="compositionally biased region" description="Polar residues" evidence="1">
    <location>
        <begin position="186"/>
        <end position="203"/>
    </location>
</feature>
<protein>
    <submittedName>
        <fullName evidence="2">Uncharacterized protein</fullName>
    </submittedName>
</protein>
<dbReference type="EMBL" id="BQNB010011504">
    <property type="protein sequence ID" value="GJS91426.1"/>
    <property type="molecule type" value="Genomic_DNA"/>
</dbReference>
<comment type="caution">
    <text evidence="2">The sequence shown here is derived from an EMBL/GenBank/DDBJ whole genome shotgun (WGS) entry which is preliminary data.</text>
</comment>